<dbReference type="EMBL" id="KB203771">
    <property type="protein sequence ID" value="ESO83213.1"/>
    <property type="molecule type" value="Genomic_DNA"/>
</dbReference>
<dbReference type="KEGG" id="lgi:LOTGIDRAFT_236799"/>
<sequence>MSRMNVQYDRQINEEEIEEDPYYFTYNRELTTRPHALPTSIGIFQIISGFISAILGTFEVFIVPMAEASSDERVLELSKQNCYGAGLWGGLLMILTGSTAIRASISKRNTTVARFYNLTIVTFFLYMCVTVFLMVAYGQGWTTKDKYPPGSNMHMVHLFVTVNSLLGLLFALTALVKYFNIVFSDSVDLLRRWRNWFLCCFPRQSQTQPRQEPNLLM</sequence>
<evidence type="ECO:0008006" key="4">
    <source>
        <dbReference type="Google" id="ProtNLM"/>
    </source>
</evidence>
<dbReference type="OMA" id="ARGKHWP"/>
<gene>
    <name evidence="2" type="ORF">LOTGIDRAFT_236799</name>
</gene>
<keyword evidence="1" id="KW-1133">Transmembrane helix</keyword>
<keyword evidence="1" id="KW-0472">Membrane</keyword>
<accession>V3YYJ1</accession>
<feature type="transmembrane region" description="Helical" evidence="1">
    <location>
        <begin position="158"/>
        <end position="183"/>
    </location>
</feature>
<dbReference type="GeneID" id="20250258"/>
<keyword evidence="3" id="KW-1185">Reference proteome</keyword>
<dbReference type="RefSeq" id="XP_009066162.1">
    <property type="nucleotide sequence ID" value="XM_009067914.1"/>
</dbReference>
<dbReference type="OrthoDB" id="6246408at2759"/>
<feature type="transmembrane region" description="Helical" evidence="1">
    <location>
        <begin position="115"/>
        <end position="138"/>
    </location>
</feature>
<keyword evidence="1" id="KW-0812">Transmembrane</keyword>
<dbReference type="HOGENOM" id="CLU_1273514_0_0_1"/>
<protein>
    <recommendedName>
        <fullName evidence="4">MARVEL domain-containing protein</fullName>
    </recommendedName>
</protein>
<dbReference type="Proteomes" id="UP000030746">
    <property type="component" value="Unassembled WGS sequence"/>
</dbReference>
<feature type="transmembrane region" description="Helical" evidence="1">
    <location>
        <begin position="43"/>
        <end position="63"/>
    </location>
</feature>
<dbReference type="CTD" id="20250258"/>
<evidence type="ECO:0000313" key="3">
    <source>
        <dbReference type="Proteomes" id="UP000030746"/>
    </source>
</evidence>
<proteinExistence type="predicted"/>
<dbReference type="AlphaFoldDB" id="V3YYJ1"/>
<evidence type="ECO:0000313" key="2">
    <source>
        <dbReference type="EMBL" id="ESO83213.1"/>
    </source>
</evidence>
<name>V3YYJ1_LOTGI</name>
<evidence type="ECO:0000256" key="1">
    <source>
        <dbReference type="SAM" id="Phobius"/>
    </source>
</evidence>
<reference evidence="2 3" key="1">
    <citation type="journal article" date="2013" name="Nature">
        <title>Insights into bilaterian evolution from three spiralian genomes.</title>
        <authorList>
            <person name="Simakov O."/>
            <person name="Marletaz F."/>
            <person name="Cho S.J."/>
            <person name="Edsinger-Gonzales E."/>
            <person name="Havlak P."/>
            <person name="Hellsten U."/>
            <person name="Kuo D.H."/>
            <person name="Larsson T."/>
            <person name="Lv J."/>
            <person name="Arendt D."/>
            <person name="Savage R."/>
            <person name="Osoegawa K."/>
            <person name="de Jong P."/>
            <person name="Grimwood J."/>
            <person name="Chapman J.A."/>
            <person name="Shapiro H."/>
            <person name="Aerts A."/>
            <person name="Otillar R.P."/>
            <person name="Terry A.Y."/>
            <person name="Boore J.L."/>
            <person name="Grigoriev I.V."/>
            <person name="Lindberg D.R."/>
            <person name="Seaver E.C."/>
            <person name="Weisblat D.A."/>
            <person name="Putnam N.H."/>
            <person name="Rokhsar D.S."/>
        </authorList>
    </citation>
    <scope>NUCLEOTIDE SEQUENCE [LARGE SCALE GENOMIC DNA]</scope>
</reference>
<feature type="transmembrane region" description="Helical" evidence="1">
    <location>
        <begin position="83"/>
        <end position="103"/>
    </location>
</feature>
<organism evidence="2 3">
    <name type="scientific">Lottia gigantea</name>
    <name type="common">Giant owl limpet</name>
    <dbReference type="NCBI Taxonomy" id="225164"/>
    <lineage>
        <taxon>Eukaryota</taxon>
        <taxon>Metazoa</taxon>
        <taxon>Spiralia</taxon>
        <taxon>Lophotrochozoa</taxon>
        <taxon>Mollusca</taxon>
        <taxon>Gastropoda</taxon>
        <taxon>Patellogastropoda</taxon>
        <taxon>Lottioidea</taxon>
        <taxon>Lottiidae</taxon>
        <taxon>Lottia</taxon>
    </lineage>
</organism>